<proteinExistence type="predicted"/>
<gene>
    <name evidence="4" type="ORF">FBZ96_10686</name>
</gene>
<feature type="region of interest" description="Disordered" evidence="1">
    <location>
        <begin position="146"/>
        <end position="186"/>
    </location>
</feature>
<dbReference type="Gene3D" id="3.40.33.10">
    <property type="entry name" value="CAP"/>
    <property type="match status" value="1"/>
</dbReference>
<sequence>MHRVVGALVASLLLLSAAPAMADSAAELISSFRLKHGEVRVVRDSTLDRIAMDQARAMAAKDDLSHDALGPFNRRVAPAGAGRAAENIAYGYDNFEKTLGQWIDSSGHRKNLLLHNASRVGVASARNASGKRTYWAMVIAGDYEPKGKGKGKGKGNKDAEPLVAVKREAAPASKPKSESKPKSSSCHIKLLSLCI</sequence>
<dbReference type="InterPro" id="IPR035940">
    <property type="entry name" value="CAP_sf"/>
</dbReference>
<keyword evidence="2" id="KW-0732">Signal</keyword>
<evidence type="ECO:0000259" key="3">
    <source>
        <dbReference type="Pfam" id="PF00188"/>
    </source>
</evidence>
<dbReference type="EMBL" id="VITK01000006">
    <property type="protein sequence ID" value="TWA97035.1"/>
    <property type="molecule type" value="Genomic_DNA"/>
</dbReference>
<dbReference type="SUPFAM" id="SSF55797">
    <property type="entry name" value="PR-1-like"/>
    <property type="match status" value="1"/>
</dbReference>
<evidence type="ECO:0000313" key="4">
    <source>
        <dbReference type="EMBL" id="TWA97035.1"/>
    </source>
</evidence>
<dbReference type="CDD" id="cd05379">
    <property type="entry name" value="CAP_bacterial"/>
    <property type="match status" value="1"/>
</dbReference>
<keyword evidence="5" id="KW-1185">Reference proteome</keyword>
<organism evidence="4 5">
    <name type="scientific">Bradyrhizobium stylosanthis</name>
    <dbReference type="NCBI Taxonomy" id="1803665"/>
    <lineage>
        <taxon>Bacteria</taxon>
        <taxon>Pseudomonadati</taxon>
        <taxon>Pseudomonadota</taxon>
        <taxon>Alphaproteobacteria</taxon>
        <taxon>Hyphomicrobiales</taxon>
        <taxon>Nitrobacteraceae</taxon>
        <taxon>Bradyrhizobium</taxon>
    </lineage>
</organism>
<dbReference type="STRING" id="1803665.GCA_001641335_01187"/>
<name>A0A560DIT3_9BRAD</name>
<feature type="domain" description="SCP" evidence="3">
    <location>
        <begin position="28"/>
        <end position="137"/>
    </location>
</feature>
<evidence type="ECO:0000313" key="5">
    <source>
        <dbReference type="Proteomes" id="UP000319949"/>
    </source>
</evidence>
<feature type="signal peptide" evidence="2">
    <location>
        <begin position="1"/>
        <end position="22"/>
    </location>
</feature>
<reference evidence="4 5" key="1">
    <citation type="submission" date="2019-06" db="EMBL/GenBank/DDBJ databases">
        <title>Genomic Encyclopedia of Type Strains, Phase IV (KMG-V): Genome sequencing to study the core and pangenomes of soil and plant-associated prokaryotes.</title>
        <authorList>
            <person name="Whitman W."/>
        </authorList>
    </citation>
    <scope>NUCLEOTIDE SEQUENCE [LARGE SCALE GENOMIC DNA]</scope>
    <source>
        <strain evidence="4 5">BR 510</strain>
    </source>
</reference>
<dbReference type="Pfam" id="PF00188">
    <property type="entry name" value="CAP"/>
    <property type="match status" value="1"/>
</dbReference>
<evidence type="ECO:0000256" key="2">
    <source>
        <dbReference type="SAM" id="SignalP"/>
    </source>
</evidence>
<feature type="compositionally biased region" description="Basic and acidic residues" evidence="1">
    <location>
        <begin position="155"/>
        <end position="181"/>
    </location>
</feature>
<protein>
    <submittedName>
        <fullName evidence="4">Cysteine-rich secretory family protein</fullName>
    </submittedName>
</protein>
<dbReference type="AlphaFoldDB" id="A0A560DIT3"/>
<evidence type="ECO:0000256" key="1">
    <source>
        <dbReference type="SAM" id="MobiDB-lite"/>
    </source>
</evidence>
<comment type="caution">
    <text evidence="4">The sequence shown here is derived from an EMBL/GenBank/DDBJ whole genome shotgun (WGS) entry which is preliminary data.</text>
</comment>
<dbReference type="PANTHER" id="PTHR31157:SF1">
    <property type="entry name" value="SCP DOMAIN-CONTAINING PROTEIN"/>
    <property type="match status" value="1"/>
</dbReference>
<dbReference type="PANTHER" id="PTHR31157">
    <property type="entry name" value="SCP DOMAIN-CONTAINING PROTEIN"/>
    <property type="match status" value="1"/>
</dbReference>
<accession>A0A560DIT3</accession>
<dbReference type="Proteomes" id="UP000319949">
    <property type="component" value="Unassembled WGS sequence"/>
</dbReference>
<feature type="chain" id="PRO_5022140255" evidence="2">
    <location>
        <begin position="23"/>
        <end position="195"/>
    </location>
</feature>
<dbReference type="InterPro" id="IPR014044">
    <property type="entry name" value="CAP_dom"/>
</dbReference>
<dbReference type="RefSeq" id="WP_186467586.1">
    <property type="nucleotide sequence ID" value="NZ_VITK01000006.1"/>
</dbReference>